<evidence type="ECO:0000313" key="4">
    <source>
        <dbReference type="EMBL" id="KAF2893325.1"/>
    </source>
</evidence>
<dbReference type="PRINTS" id="PR01415">
    <property type="entry name" value="ANKYRIN"/>
</dbReference>
<dbReference type="InterPro" id="IPR002110">
    <property type="entry name" value="Ankyrin_rpt"/>
</dbReference>
<comment type="caution">
    <text evidence="4">The sequence shown here is derived from an EMBL/GenBank/DDBJ whole genome shotgun (WGS) entry which is preliminary data.</text>
</comment>
<feature type="repeat" description="ANK" evidence="3">
    <location>
        <begin position="1524"/>
        <end position="1557"/>
    </location>
</feature>
<dbReference type="GO" id="GO:0006357">
    <property type="term" value="P:regulation of transcription by RNA polymerase II"/>
    <property type="evidence" value="ECO:0007669"/>
    <property type="project" value="TreeGrafter"/>
</dbReference>
<sequence>MQSSNIIEYQIRQGTVNLGREYEINTLALLSLQCLRYTTEDYWFASNADHVGAFDDIVLHLGEHTFLLQLKHKETPDPITEAQFLGKQKKEFYLKKYIDDIYSLEETLNCLSVSNIDEGIVTQIGCFDKIYFLLYTNRDTNHYDFIIEDVATECLSYLNSEKNSKIYQIDVNKVSAKLNLHDVKSIDNFYLFTNQINAKDVPNKIEDEIRKLTKSNYSKAVCDDFIKFITEWSKGNLGGHYCLTRNDIVTKLSELFLKNYEIELLQEPYSFYEGEQKFIWNRIIQDKNVTIINANNDNRLIFNFILEYIGSKLKEYCNVTKRKQWSDNLPQKDQKLFYKETTNSKIELLKVVCGHDSIVLYDVYKCLWNLKKLPLILEIWNKEQYKEICNILKLSNYSYQIIILNRTLENLTLDKRICHFENLKDLNDEHREEILKQQIKFQGRCGTKLKCIVDETMLSSVKTANIIKILLNNYNVGRPLNIVPTFYIPRTFHNLLSYDALKSLTATTDDIFFIEDREGILKDVAIKEDLKILHLDNIHLQNLNNYHIIVSNGQQGLEDLKSCGKAIHHLFTHNTNYLIWRRSYGTTNEFQGYRSQYCNTFESNFLSSLMTIISAGPGMGKSMLMDHIAQQTLTHKWIIKIDLRKHNHYYNEFNAQKPQFLDLLNYFKGSLDSELENRIFERSVQNKDVLILLDGFDEISTCYRQEVTDIATSFYQNKLQVCLTTRPIEKSHLEKKFNVFALELLPFSLQDQKQFLKQYLIGDNEQLFAKFREALDQFIEELLMAFKRNISNKQISRHNDYDFTATPLHIQLLAEVFRDDCRNYVLNKNQIDFNKSFDIVDLYRKFINKKDKILCDKFGFTDFHAICKQYQYLAALKLLFPHLKNHISEYMSDFCKGESHYLRLLEKVGILTVDENFNISFSHQTFAEYLAAEWLCKNIGNADEQIKHIVRNIYEECTGLRSPLHIQLYPFLLNIFDHLLIENDLHVGHVYKDVYLSIISGQADETKEMITLNFNKLNLVTDKAKRSILHLVIIYCLQYPSLEDVFLIVAKNIFEISEDIFGYNLVDYAFSYKLYDLANMLCGKCQDLKINVFVPLYKIESLLLRFHSSLYLWKSLLMHYAYRDKMLKGVRKYKPPNSYLQNHISRFLSSQDTNMRLSQQPSLETYSKLNLCYEVTFGSIENLERSLEINDKANMKDANGYAPIHYAALYGKLEEIDLLLFKGANVNITGVYGELPLHCSIMGGSFGIFRRLLNKDNINANDTSRNTPLHYAVMFKRLEMIDLLLLRGADVNVENLRKSTPLHLIAHGSNRKFPYFSACIPEHVIGTEDKVSEMLDLFISKGININIKNVSGETPLHHSALCGNTEIVCKLISRGADVNAADKIGNTSLHWALHDYPYHMASCLDIINVLLSNSANANAQNSKREIPLHIGIKVNDYDIVQKFISYNSDINAQNVVGNTPLHQAILGGDKLYYISILLLSNSANVNAKNTNGETPLHFGIKYGDSKMIRKLIAYKADINAQDTEGNTPLHYAISEHKDLDIIDLLLSNGASVNIQNVQGEIPIYLGIKRGFYKIVCKLITSGETTYKGDNRKPLDSRVVRNMLSIIEEPNFFLIHELLHDLSKLNIHAYGTIRENRTDKFPLIPINPLEKENRCSCDSRSDGTVVCVKWNDNAIASLQSNHYAVTPL</sequence>
<feature type="repeat" description="ANK" evidence="3">
    <location>
        <begin position="1264"/>
        <end position="1296"/>
    </location>
</feature>
<feature type="repeat" description="ANK" evidence="3">
    <location>
        <begin position="1491"/>
        <end position="1523"/>
    </location>
</feature>
<name>A0A8K0G6E0_IGNLU</name>
<dbReference type="PROSITE" id="PS50297">
    <property type="entry name" value="ANK_REP_REGION"/>
    <property type="match status" value="6"/>
</dbReference>
<feature type="repeat" description="ANK" evidence="3">
    <location>
        <begin position="1423"/>
        <end position="1455"/>
    </location>
</feature>
<evidence type="ECO:0000256" key="2">
    <source>
        <dbReference type="ARBA" id="ARBA00023043"/>
    </source>
</evidence>
<dbReference type="SUPFAM" id="SSF52540">
    <property type="entry name" value="P-loop containing nucleoside triphosphate hydrolases"/>
    <property type="match status" value="1"/>
</dbReference>
<dbReference type="Pfam" id="PF12796">
    <property type="entry name" value="Ank_2"/>
    <property type="match status" value="3"/>
</dbReference>
<dbReference type="Proteomes" id="UP000801492">
    <property type="component" value="Unassembled WGS sequence"/>
</dbReference>
<accession>A0A8K0G6E0</accession>
<dbReference type="InterPro" id="IPR036770">
    <property type="entry name" value="Ankyrin_rpt-contain_sf"/>
</dbReference>
<dbReference type="SUPFAM" id="SSF48403">
    <property type="entry name" value="Ankyrin repeat"/>
    <property type="match status" value="2"/>
</dbReference>
<evidence type="ECO:0000256" key="3">
    <source>
        <dbReference type="PROSITE-ProRule" id="PRU00023"/>
    </source>
</evidence>
<keyword evidence="1" id="KW-0677">Repeat</keyword>
<dbReference type="GO" id="GO:0061629">
    <property type="term" value="F:RNA polymerase II-specific DNA-binding transcription factor binding"/>
    <property type="evidence" value="ECO:0007669"/>
    <property type="project" value="TreeGrafter"/>
</dbReference>
<feature type="repeat" description="ANK" evidence="3">
    <location>
        <begin position="1456"/>
        <end position="1490"/>
    </location>
</feature>
<keyword evidence="5" id="KW-1185">Reference proteome</keyword>
<dbReference type="EMBL" id="VTPC01008080">
    <property type="protein sequence ID" value="KAF2893325.1"/>
    <property type="molecule type" value="Genomic_DNA"/>
</dbReference>
<evidence type="ECO:0000256" key="1">
    <source>
        <dbReference type="ARBA" id="ARBA00022737"/>
    </source>
</evidence>
<evidence type="ECO:0000313" key="5">
    <source>
        <dbReference type="Proteomes" id="UP000801492"/>
    </source>
</evidence>
<dbReference type="PANTHER" id="PTHR24126">
    <property type="entry name" value="ANKYRIN REPEAT, PH AND SEC7 DOMAIN CONTAINING PROTEIN SECG-RELATED"/>
    <property type="match status" value="1"/>
</dbReference>
<protein>
    <recommendedName>
        <fullName evidence="6">NACHT domain-containing protein</fullName>
    </recommendedName>
</protein>
<organism evidence="4 5">
    <name type="scientific">Ignelater luminosus</name>
    <name type="common">Cucubano</name>
    <name type="synonym">Pyrophorus luminosus</name>
    <dbReference type="NCBI Taxonomy" id="2038154"/>
    <lineage>
        <taxon>Eukaryota</taxon>
        <taxon>Metazoa</taxon>
        <taxon>Ecdysozoa</taxon>
        <taxon>Arthropoda</taxon>
        <taxon>Hexapoda</taxon>
        <taxon>Insecta</taxon>
        <taxon>Pterygota</taxon>
        <taxon>Neoptera</taxon>
        <taxon>Endopterygota</taxon>
        <taxon>Coleoptera</taxon>
        <taxon>Polyphaga</taxon>
        <taxon>Elateriformia</taxon>
        <taxon>Elateroidea</taxon>
        <taxon>Elateridae</taxon>
        <taxon>Agrypninae</taxon>
        <taxon>Pyrophorini</taxon>
        <taxon>Ignelater</taxon>
    </lineage>
</organism>
<reference evidence="4" key="1">
    <citation type="submission" date="2019-08" db="EMBL/GenBank/DDBJ databases">
        <title>The genome of the North American firefly Photinus pyralis.</title>
        <authorList>
            <consortium name="Photinus pyralis genome working group"/>
            <person name="Fallon T.R."/>
            <person name="Sander Lower S.E."/>
            <person name="Weng J.-K."/>
        </authorList>
    </citation>
    <scope>NUCLEOTIDE SEQUENCE</scope>
    <source>
        <strain evidence="4">TRF0915ILg1</strain>
        <tissue evidence="4">Whole body</tissue>
    </source>
</reference>
<dbReference type="OrthoDB" id="8194444at2759"/>
<dbReference type="SMART" id="SM00248">
    <property type="entry name" value="ANK"/>
    <property type="match status" value="12"/>
</dbReference>
<dbReference type="InterPro" id="IPR027417">
    <property type="entry name" value="P-loop_NTPase"/>
</dbReference>
<feature type="repeat" description="ANK" evidence="3">
    <location>
        <begin position="1199"/>
        <end position="1231"/>
    </location>
</feature>
<dbReference type="PROSITE" id="PS50088">
    <property type="entry name" value="ANK_REPEAT"/>
    <property type="match status" value="7"/>
</dbReference>
<dbReference type="GO" id="GO:0005634">
    <property type="term" value="C:nucleus"/>
    <property type="evidence" value="ECO:0007669"/>
    <property type="project" value="TreeGrafter"/>
</dbReference>
<dbReference type="PANTHER" id="PTHR24126:SF14">
    <property type="entry name" value="ANK_REP_REGION DOMAIN-CONTAINING PROTEIN"/>
    <property type="match status" value="1"/>
</dbReference>
<gene>
    <name evidence="4" type="ORF">ILUMI_12849</name>
</gene>
<evidence type="ECO:0008006" key="6">
    <source>
        <dbReference type="Google" id="ProtNLM"/>
    </source>
</evidence>
<dbReference type="Gene3D" id="1.25.40.20">
    <property type="entry name" value="Ankyrin repeat-containing domain"/>
    <property type="match status" value="3"/>
</dbReference>
<feature type="repeat" description="ANK" evidence="3">
    <location>
        <begin position="1351"/>
        <end position="1383"/>
    </location>
</feature>
<dbReference type="Gene3D" id="3.40.50.300">
    <property type="entry name" value="P-loop containing nucleotide triphosphate hydrolases"/>
    <property type="match status" value="1"/>
</dbReference>
<keyword evidence="2 3" id="KW-0040">ANK repeat</keyword>
<proteinExistence type="predicted"/>